<dbReference type="Gene3D" id="3.50.50.60">
    <property type="entry name" value="FAD/NAD(P)-binding domain"/>
    <property type="match status" value="1"/>
</dbReference>
<dbReference type="RefSeq" id="WP_192025560.1">
    <property type="nucleotide sequence ID" value="NZ_JACYTN010000009.1"/>
</dbReference>
<evidence type="ECO:0000313" key="3">
    <source>
        <dbReference type="Proteomes" id="UP000634529"/>
    </source>
</evidence>
<keyword evidence="1" id="KW-0560">Oxidoreductase</keyword>
<dbReference type="Proteomes" id="UP000634529">
    <property type="component" value="Unassembled WGS sequence"/>
</dbReference>
<gene>
    <name evidence="2" type="ORF">IFO66_13015</name>
</gene>
<accession>A0ABR9AYW4</accession>
<dbReference type="PANTHER" id="PTHR43539">
    <property type="entry name" value="FLAVIN-BINDING MONOOXYGENASE-LIKE PROTEIN (AFU_ORTHOLOGUE AFUA_4G09220)"/>
    <property type="match status" value="1"/>
</dbReference>
<protein>
    <submittedName>
        <fullName evidence="2">NAD(P)-binding domain-containing protein</fullName>
    </submittedName>
</protein>
<sequence length="458" mass="50263">MNKCCSALPVAIIGGGPVGLAAAAHLLSKGESFILFEASNEIAGNIQRWSHVRLFSPWQFNIDKAAKLLLEESGWKTPILTDIPTGGELVEQYLAPLSNLPIMNPHIHVYAKVTAVSRKGLSKVKTAGRVQLPFLLHVTENGERKAFEAKAVIDASGTWATPNPAVSNGIWTENELALKDQIIYGIPDVVGQQRERYAGKHVLVVGSGHSAINALLDLEKLKEQEPDTTISWIIRKSQVNEVYGGQEKDSLRVRGELGIRLENLVRSSKVHVYPSFMIENFEKSRGQIHVVGYSNGQIIQIDSIDEVISNTGSRPDMSFLREVRTDIDSAIESVGAIAPLIDPNLHSCGTVRPHGEKELRQPEQNFYIVGSKSYGRAPTFLMTTGYEQVRSIVAALTGDWEAAEKVELELPETGVCNLSLSREESCCETEESDREKPIESTCCTVNPNESKNQSSSCC</sequence>
<name>A0ABR9AYW4_9BACL</name>
<reference evidence="2 3" key="1">
    <citation type="submission" date="2020-09" db="EMBL/GenBank/DDBJ databases">
        <title>Paenibacillus sp. CAU 1523 isolated from sand of Haeundae Beach.</title>
        <authorList>
            <person name="Kim W."/>
        </authorList>
    </citation>
    <scope>NUCLEOTIDE SEQUENCE [LARGE SCALE GENOMIC DNA]</scope>
    <source>
        <strain evidence="2 3">CAU 1523</strain>
    </source>
</reference>
<dbReference type="InterPro" id="IPR036188">
    <property type="entry name" value="FAD/NAD-bd_sf"/>
</dbReference>
<dbReference type="EMBL" id="JACYTN010000009">
    <property type="protein sequence ID" value="MBD8499212.1"/>
    <property type="molecule type" value="Genomic_DNA"/>
</dbReference>
<comment type="caution">
    <text evidence="2">The sequence shown here is derived from an EMBL/GenBank/DDBJ whole genome shotgun (WGS) entry which is preliminary data.</text>
</comment>
<dbReference type="PANTHER" id="PTHR43539:SF78">
    <property type="entry name" value="FLAVIN-CONTAINING MONOOXYGENASE"/>
    <property type="match status" value="1"/>
</dbReference>
<dbReference type="InterPro" id="IPR050982">
    <property type="entry name" value="Auxin_biosynth/cation_transpt"/>
</dbReference>
<dbReference type="PRINTS" id="PR00368">
    <property type="entry name" value="FADPNR"/>
</dbReference>
<organism evidence="2 3">
    <name type="scientific">Paenibacillus arenosi</name>
    <dbReference type="NCBI Taxonomy" id="2774142"/>
    <lineage>
        <taxon>Bacteria</taxon>
        <taxon>Bacillati</taxon>
        <taxon>Bacillota</taxon>
        <taxon>Bacilli</taxon>
        <taxon>Bacillales</taxon>
        <taxon>Paenibacillaceae</taxon>
        <taxon>Paenibacillus</taxon>
    </lineage>
</organism>
<proteinExistence type="predicted"/>
<dbReference type="SUPFAM" id="SSF51905">
    <property type="entry name" value="FAD/NAD(P)-binding domain"/>
    <property type="match status" value="1"/>
</dbReference>
<dbReference type="Pfam" id="PF13738">
    <property type="entry name" value="Pyr_redox_3"/>
    <property type="match status" value="1"/>
</dbReference>
<evidence type="ECO:0000256" key="1">
    <source>
        <dbReference type="ARBA" id="ARBA00023002"/>
    </source>
</evidence>
<evidence type="ECO:0000313" key="2">
    <source>
        <dbReference type="EMBL" id="MBD8499212.1"/>
    </source>
</evidence>
<keyword evidence="3" id="KW-1185">Reference proteome</keyword>